<proteinExistence type="predicted"/>
<feature type="chain" id="PRO_5004932224" evidence="2">
    <location>
        <begin position="18"/>
        <end position="100"/>
    </location>
</feature>
<evidence type="ECO:0000256" key="2">
    <source>
        <dbReference type="SAM" id="SignalP"/>
    </source>
</evidence>
<dbReference type="Proteomes" id="UP000030645">
    <property type="component" value="Unassembled WGS sequence"/>
</dbReference>
<evidence type="ECO:0000256" key="1">
    <source>
        <dbReference type="SAM" id="MobiDB-lite"/>
    </source>
</evidence>
<accession>W9QXF0</accession>
<evidence type="ECO:0000313" key="4">
    <source>
        <dbReference type="Proteomes" id="UP000030645"/>
    </source>
</evidence>
<keyword evidence="4" id="KW-1185">Reference proteome</keyword>
<sequence length="100" mass="10815">MLIIFMVAGTVIIPVPTMVVEILNTAPANDAPPKFCSSKDLSWCSSSVGQPLQPHSGSQADTRSSRRMAVPKKIRVQLGLEESLEMTKKSGFMDILVKLG</sequence>
<reference evidence="4" key="1">
    <citation type="submission" date="2013-01" db="EMBL/GenBank/DDBJ databases">
        <title>Draft Genome Sequence of a Mulberry Tree, Morus notabilis C.K. Schneid.</title>
        <authorList>
            <person name="He N."/>
            <person name="Zhao S."/>
        </authorList>
    </citation>
    <scope>NUCLEOTIDE SEQUENCE</scope>
</reference>
<feature type="signal peptide" evidence="2">
    <location>
        <begin position="1"/>
        <end position="17"/>
    </location>
</feature>
<gene>
    <name evidence="3" type="ORF">L484_012285</name>
</gene>
<feature type="compositionally biased region" description="Polar residues" evidence="1">
    <location>
        <begin position="48"/>
        <end position="62"/>
    </location>
</feature>
<keyword evidence="2" id="KW-0732">Signal</keyword>
<evidence type="ECO:0000313" key="3">
    <source>
        <dbReference type="EMBL" id="EXB25859.1"/>
    </source>
</evidence>
<feature type="region of interest" description="Disordered" evidence="1">
    <location>
        <begin position="45"/>
        <end position="68"/>
    </location>
</feature>
<protein>
    <submittedName>
        <fullName evidence="3">Uncharacterized protein</fullName>
    </submittedName>
</protein>
<name>W9QXF0_9ROSA</name>
<organism evidence="3 4">
    <name type="scientific">Morus notabilis</name>
    <dbReference type="NCBI Taxonomy" id="981085"/>
    <lineage>
        <taxon>Eukaryota</taxon>
        <taxon>Viridiplantae</taxon>
        <taxon>Streptophyta</taxon>
        <taxon>Embryophyta</taxon>
        <taxon>Tracheophyta</taxon>
        <taxon>Spermatophyta</taxon>
        <taxon>Magnoliopsida</taxon>
        <taxon>eudicotyledons</taxon>
        <taxon>Gunneridae</taxon>
        <taxon>Pentapetalae</taxon>
        <taxon>rosids</taxon>
        <taxon>fabids</taxon>
        <taxon>Rosales</taxon>
        <taxon>Moraceae</taxon>
        <taxon>Moreae</taxon>
        <taxon>Morus</taxon>
    </lineage>
</organism>
<dbReference type="AlphaFoldDB" id="W9QXF0"/>
<dbReference type="EMBL" id="KE343368">
    <property type="protein sequence ID" value="EXB25859.1"/>
    <property type="molecule type" value="Genomic_DNA"/>
</dbReference>